<sequence>MDQRKCAALLLVWTLAFQQVCSSPVVSVGGSLSLIQSQTLQTQQTQQRSQPQRRRTARMSPLWRINNSKPFGAYCQNGYECLSGICRGGFCATVHRTATVSVVD</sequence>
<organism evidence="3 4">
    <name type="scientific">Knipowitschia caucasica</name>
    <name type="common">Caucasian dwarf goby</name>
    <name type="synonym">Pomatoschistus caucasicus</name>
    <dbReference type="NCBI Taxonomy" id="637954"/>
    <lineage>
        <taxon>Eukaryota</taxon>
        <taxon>Metazoa</taxon>
        <taxon>Chordata</taxon>
        <taxon>Craniata</taxon>
        <taxon>Vertebrata</taxon>
        <taxon>Euteleostomi</taxon>
        <taxon>Actinopterygii</taxon>
        <taxon>Neopterygii</taxon>
        <taxon>Teleostei</taxon>
        <taxon>Neoteleostei</taxon>
        <taxon>Acanthomorphata</taxon>
        <taxon>Gobiaria</taxon>
        <taxon>Gobiiformes</taxon>
        <taxon>Gobioidei</taxon>
        <taxon>Gobiidae</taxon>
        <taxon>Gobiinae</taxon>
        <taxon>Knipowitschia</taxon>
    </lineage>
</organism>
<protein>
    <recommendedName>
        <fullName evidence="5">Liver-expressed antimicrobial peptide 2</fullName>
    </recommendedName>
</protein>
<feature type="signal peptide" evidence="2">
    <location>
        <begin position="1"/>
        <end position="22"/>
    </location>
</feature>
<keyword evidence="2" id="KW-0732">Signal</keyword>
<dbReference type="Pfam" id="PF07359">
    <property type="entry name" value="LEAP-2"/>
    <property type="match status" value="1"/>
</dbReference>
<evidence type="ECO:0000313" key="3">
    <source>
        <dbReference type="EMBL" id="CAL1589881.1"/>
    </source>
</evidence>
<dbReference type="PANTHER" id="PTHR21007">
    <property type="entry name" value="LIVER EXPRESSED ANTIMICROBIAL PEPTIDE 2"/>
    <property type="match status" value="1"/>
</dbReference>
<dbReference type="InterPro" id="IPR009955">
    <property type="entry name" value="LEAP-2"/>
</dbReference>
<evidence type="ECO:0000313" key="4">
    <source>
        <dbReference type="Proteomes" id="UP001497482"/>
    </source>
</evidence>
<keyword evidence="4" id="KW-1185">Reference proteome</keyword>
<accession>A0AAV2KLG2</accession>
<dbReference type="Gene3D" id="4.10.40.50">
    <property type="match status" value="1"/>
</dbReference>
<feature type="region of interest" description="Disordered" evidence="1">
    <location>
        <begin position="40"/>
        <end position="59"/>
    </location>
</feature>
<evidence type="ECO:0008006" key="5">
    <source>
        <dbReference type="Google" id="ProtNLM"/>
    </source>
</evidence>
<name>A0AAV2KLG2_KNICA</name>
<dbReference type="PANTHER" id="PTHR21007:SF5">
    <property type="entry name" value="LIVER-EXPRESSED ANTIMICROBIAL PEPTIDE 2"/>
    <property type="match status" value="1"/>
</dbReference>
<reference evidence="3 4" key="1">
    <citation type="submission" date="2024-04" db="EMBL/GenBank/DDBJ databases">
        <authorList>
            <person name="Waldvogel A.-M."/>
            <person name="Schoenle A."/>
        </authorList>
    </citation>
    <scope>NUCLEOTIDE SEQUENCE [LARGE SCALE GENOMIC DNA]</scope>
</reference>
<dbReference type="Proteomes" id="UP001497482">
    <property type="component" value="Chromosome 19"/>
</dbReference>
<dbReference type="AlphaFoldDB" id="A0AAV2KLG2"/>
<dbReference type="EMBL" id="OZ035841">
    <property type="protein sequence ID" value="CAL1589881.1"/>
    <property type="molecule type" value="Genomic_DNA"/>
</dbReference>
<feature type="chain" id="PRO_5043752149" description="Liver-expressed antimicrobial peptide 2" evidence="2">
    <location>
        <begin position="23"/>
        <end position="104"/>
    </location>
</feature>
<proteinExistence type="predicted"/>
<dbReference type="GO" id="GO:0042742">
    <property type="term" value="P:defense response to bacterium"/>
    <property type="evidence" value="ECO:0007669"/>
    <property type="project" value="InterPro"/>
</dbReference>
<gene>
    <name evidence="3" type="ORF">KC01_LOCUS19487</name>
</gene>
<feature type="compositionally biased region" description="Low complexity" evidence="1">
    <location>
        <begin position="40"/>
        <end position="50"/>
    </location>
</feature>
<evidence type="ECO:0000256" key="2">
    <source>
        <dbReference type="SAM" id="SignalP"/>
    </source>
</evidence>
<dbReference type="GO" id="GO:0061844">
    <property type="term" value="P:antimicrobial humoral immune response mediated by antimicrobial peptide"/>
    <property type="evidence" value="ECO:0007669"/>
    <property type="project" value="TreeGrafter"/>
</dbReference>
<evidence type="ECO:0000256" key="1">
    <source>
        <dbReference type="SAM" id="MobiDB-lite"/>
    </source>
</evidence>